<feature type="repeat" description="WD" evidence="3">
    <location>
        <begin position="475"/>
        <end position="507"/>
    </location>
</feature>
<dbReference type="STRING" id="77586.A0A0D9WDX3"/>
<dbReference type="InterPro" id="IPR036322">
    <property type="entry name" value="WD40_repeat_dom_sf"/>
</dbReference>
<dbReference type="InterPro" id="IPR019775">
    <property type="entry name" value="WD40_repeat_CS"/>
</dbReference>
<keyword evidence="4" id="KW-0227">DNA damage</keyword>
<dbReference type="Pfam" id="PF24814">
    <property type="entry name" value="WD40_Prp19"/>
    <property type="match status" value="1"/>
</dbReference>
<feature type="compositionally biased region" description="Acidic residues" evidence="5">
    <location>
        <begin position="24"/>
        <end position="50"/>
    </location>
</feature>
<protein>
    <recommendedName>
        <fullName evidence="4">Pre-mRNA-processing factor 19</fullName>
        <ecNumber evidence="4">2.3.2.27</ecNumber>
    </recommendedName>
</protein>
<dbReference type="PROSITE" id="PS50082">
    <property type="entry name" value="WD_REPEATS_2"/>
    <property type="match status" value="5"/>
</dbReference>
<keyword evidence="4" id="KW-0747">Spliceosome</keyword>
<feature type="repeat" description="WD" evidence="3">
    <location>
        <begin position="520"/>
        <end position="561"/>
    </location>
</feature>
<evidence type="ECO:0000256" key="3">
    <source>
        <dbReference type="PROSITE-ProRule" id="PRU00221"/>
    </source>
</evidence>
<dbReference type="InterPro" id="IPR038959">
    <property type="entry name" value="Prp19"/>
</dbReference>
<comment type="catalytic activity">
    <reaction evidence="4">
        <text>S-ubiquitinyl-[E2 ubiquitin-conjugating enzyme]-L-cysteine + [acceptor protein]-L-lysine = [E2 ubiquitin-conjugating enzyme]-L-cysteine + N(6)-ubiquitinyl-[acceptor protein]-L-lysine.</text>
        <dbReference type="EC" id="2.3.2.27"/>
    </reaction>
</comment>
<dbReference type="PROSITE" id="PS00678">
    <property type="entry name" value="WD_REPEATS_1"/>
    <property type="match status" value="1"/>
</dbReference>
<dbReference type="GO" id="GO:0070534">
    <property type="term" value="P:protein K63-linked ubiquitination"/>
    <property type="evidence" value="ECO:0007669"/>
    <property type="project" value="UniProtKB-UniRule"/>
</dbReference>
<feature type="region of interest" description="Disordered" evidence="5">
    <location>
        <begin position="1"/>
        <end position="50"/>
    </location>
</feature>
<keyword evidence="7" id="KW-1185">Reference proteome</keyword>
<keyword evidence="4" id="KW-0234">DNA repair</keyword>
<feature type="compositionally biased region" description="Basic residues" evidence="5">
    <location>
        <begin position="1"/>
        <end position="11"/>
    </location>
</feature>
<dbReference type="AlphaFoldDB" id="A0A0D9WDX3"/>
<comment type="similarity">
    <text evidence="4">Belongs to the WD repeat PRP19 family.</text>
</comment>
<dbReference type="eggNOG" id="KOG2572">
    <property type="taxonomic scope" value="Eukaryota"/>
</dbReference>
<dbReference type="EC" id="2.3.2.27" evidence="4"/>
<evidence type="ECO:0000256" key="4">
    <source>
        <dbReference type="RuleBase" id="RU367101"/>
    </source>
</evidence>
<dbReference type="InterPro" id="IPR001680">
    <property type="entry name" value="WD40_rpt"/>
</dbReference>
<evidence type="ECO:0000256" key="1">
    <source>
        <dbReference type="ARBA" id="ARBA00022574"/>
    </source>
</evidence>
<comment type="subcellular location">
    <subcellularLocation>
        <location evidence="4">Nucleus</location>
    </subcellularLocation>
</comment>
<comment type="function">
    <text evidence="4">Ubiquitin-protein ligase which is mainly involved pre-mRNA splicing and DNA repair. Required for pre-mRNA splicing as component of the spliceosome.</text>
</comment>
<keyword evidence="4" id="KW-0508">mRNA splicing</keyword>
<accession>A0A0D9WDX3</accession>
<keyword evidence="4" id="KW-0808">Transferase</keyword>
<dbReference type="GO" id="GO:0061630">
    <property type="term" value="F:ubiquitin protein ligase activity"/>
    <property type="evidence" value="ECO:0007669"/>
    <property type="project" value="UniProtKB-UniRule"/>
</dbReference>
<comment type="pathway">
    <text evidence="4">Protein modification; protein ubiquitination.</text>
</comment>
<reference evidence="6" key="3">
    <citation type="submission" date="2015-04" db="UniProtKB">
        <authorList>
            <consortium name="EnsemblPlants"/>
        </authorList>
    </citation>
    <scope>IDENTIFICATION</scope>
</reference>
<feature type="repeat" description="WD" evidence="3">
    <location>
        <begin position="695"/>
        <end position="728"/>
    </location>
</feature>
<dbReference type="InterPro" id="IPR015943">
    <property type="entry name" value="WD40/YVTN_repeat-like_dom_sf"/>
</dbReference>
<reference evidence="7" key="2">
    <citation type="submission" date="2013-12" db="EMBL/GenBank/DDBJ databases">
        <authorList>
            <person name="Yu Y."/>
            <person name="Lee S."/>
            <person name="de Baynast K."/>
            <person name="Wissotski M."/>
            <person name="Liu L."/>
            <person name="Talag J."/>
            <person name="Goicoechea J."/>
            <person name="Angelova A."/>
            <person name="Jetty R."/>
            <person name="Kudrna D."/>
            <person name="Golser W."/>
            <person name="Rivera L."/>
            <person name="Zhang J."/>
            <person name="Wing R."/>
        </authorList>
    </citation>
    <scope>NUCLEOTIDE SEQUENCE</scope>
</reference>
<evidence type="ECO:0000256" key="2">
    <source>
        <dbReference type="ARBA" id="ARBA00022737"/>
    </source>
</evidence>
<dbReference type="eggNOG" id="KOG0289">
    <property type="taxonomic scope" value="Eukaryota"/>
</dbReference>
<evidence type="ECO:0000256" key="5">
    <source>
        <dbReference type="SAM" id="MobiDB-lite"/>
    </source>
</evidence>
<keyword evidence="4" id="KW-0539">Nucleus</keyword>
<dbReference type="PANTHER" id="PTHR43995:SF1">
    <property type="entry name" value="PRE-MRNA-PROCESSING FACTOR 19"/>
    <property type="match status" value="1"/>
</dbReference>
<comment type="subunit">
    <text evidence="4">Homotetramer.</text>
</comment>
<dbReference type="SUPFAM" id="SSF50978">
    <property type="entry name" value="WD40 repeat-like"/>
    <property type="match status" value="1"/>
</dbReference>
<dbReference type="UniPathway" id="UPA00143"/>
<dbReference type="PANTHER" id="PTHR43995">
    <property type="entry name" value="PRE-MRNA-PROCESSING FACTOR 19"/>
    <property type="match status" value="1"/>
</dbReference>
<dbReference type="GO" id="GO:0006281">
    <property type="term" value="P:DNA repair"/>
    <property type="evidence" value="ECO:0007669"/>
    <property type="project" value="UniProtKB-KW"/>
</dbReference>
<sequence>MASTAGRKHTSSGKDNGKNVESPSESEWDLSEPDCELETDEEDDDDEEENVEKRWCTGLACQLGYGGTILVLFETPTGFALFMYDGVKLLRPDALEHVWAEFVNEDMAKKVAFLKCVKTFEDKVGAINPVTGLSKELALMIKDHIKTDQTLAVGNEDYKEIIQKSLGISCLCGPAVDELMWGLRFQMQSLLPKENSERPEDLFPLCEGMKILLNRHSFKVKPDMMVTKRIIDVTSVVYECDYCVNKHRDSLRMAGEYLKDISGIDTQDWDLMKLAVALKMICCPEEKIAATRWLFSRQQLKRLKDDAPKYKNKIFKMPCLVVYNAIYSAREIRTDAARILVRLFKKARKESEAEQECEATGDHESCPDGKNTYPGINPDGKNTYPGINPAMIDEITEYGTMLSAQRKEKQVPSTLAPIGTLQGYTQISRHPLHRTENPGILSIDIHPLKDIVATGGMDTNVVLFDLPSGQVLCTLTGHSKKITTLKFVNRNELFVTGSADMTVRVWQGSEDGNYRCIHILKDHTAEVEAVTVHATQKFFVTASKDNSWCFYDISTGSCLTKVGEASVQEGYTSASFHPDGCILGTGNTDAIVKLWDVKTQSDFAQIEGHDGPVTAMSFSENGYFLATASVDCVKLWDLRKLRSFRTYSPDDSGTPISAVEFDYSGSYLAIGGSDVRVYQVADVKVEWNLIKELMVPSGTGNVTSVKFGADAKYIAAGSMDRSLRIFGP</sequence>
<organism evidence="6 7">
    <name type="scientific">Leersia perrieri</name>
    <dbReference type="NCBI Taxonomy" id="77586"/>
    <lineage>
        <taxon>Eukaryota</taxon>
        <taxon>Viridiplantae</taxon>
        <taxon>Streptophyta</taxon>
        <taxon>Embryophyta</taxon>
        <taxon>Tracheophyta</taxon>
        <taxon>Spermatophyta</taxon>
        <taxon>Magnoliopsida</taxon>
        <taxon>Liliopsida</taxon>
        <taxon>Poales</taxon>
        <taxon>Poaceae</taxon>
        <taxon>BOP clade</taxon>
        <taxon>Oryzoideae</taxon>
        <taxon>Oryzeae</taxon>
        <taxon>Oryzinae</taxon>
        <taxon>Leersia</taxon>
    </lineage>
</organism>
<dbReference type="GO" id="GO:0071006">
    <property type="term" value="C:U2-type catalytic step 1 spliceosome"/>
    <property type="evidence" value="ECO:0007669"/>
    <property type="project" value="TreeGrafter"/>
</dbReference>
<proteinExistence type="inferred from homology"/>
<dbReference type="SMART" id="SM00320">
    <property type="entry name" value="WD40"/>
    <property type="match status" value="7"/>
</dbReference>
<dbReference type="Gramene" id="LPERR05G06040.1">
    <property type="protein sequence ID" value="LPERR05G06040.1"/>
    <property type="gene ID" value="LPERR05G06040"/>
</dbReference>
<dbReference type="Proteomes" id="UP000032180">
    <property type="component" value="Chromosome 5"/>
</dbReference>
<dbReference type="EnsemblPlants" id="LPERR05G06040.1">
    <property type="protein sequence ID" value="LPERR05G06040.1"/>
    <property type="gene ID" value="LPERR05G06040"/>
</dbReference>
<dbReference type="GO" id="GO:0000398">
    <property type="term" value="P:mRNA splicing, via spliceosome"/>
    <property type="evidence" value="ECO:0007669"/>
    <property type="project" value="InterPro"/>
</dbReference>
<evidence type="ECO:0000313" key="7">
    <source>
        <dbReference type="Proteomes" id="UP000032180"/>
    </source>
</evidence>
<name>A0A0D9WDX3_9ORYZ</name>
<keyword evidence="4" id="KW-0507">mRNA processing</keyword>
<feature type="repeat" description="WD" evidence="3">
    <location>
        <begin position="572"/>
        <end position="605"/>
    </location>
</feature>
<keyword evidence="2" id="KW-0677">Repeat</keyword>
<dbReference type="Gene3D" id="2.130.10.10">
    <property type="entry name" value="YVTN repeat-like/Quinoprotein amine dehydrogenase"/>
    <property type="match status" value="1"/>
</dbReference>
<feature type="repeat" description="WD" evidence="3">
    <location>
        <begin position="606"/>
        <end position="646"/>
    </location>
</feature>
<dbReference type="GO" id="GO:0005737">
    <property type="term" value="C:cytoplasm"/>
    <property type="evidence" value="ECO:0007669"/>
    <property type="project" value="TreeGrafter"/>
</dbReference>
<dbReference type="CDD" id="cd00200">
    <property type="entry name" value="WD40"/>
    <property type="match status" value="1"/>
</dbReference>
<reference evidence="6 7" key="1">
    <citation type="submission" date="2012-08" db="EMBL/GenBank/DDBJ databases">
        <title>Oryza genome evolution.</title>
        <authorList>
            <person name="Wing R.A."/>
        </authorList>
    </citation>
    <scope>NUCLEOTIDE SEQUENCE</scope>
</reference>
<dbReference type="GO" id="GO:0000974">
    <property type="term" value="C:Prp19 complex"/>
    <property type="evidence" value="ECO:0007669"/>
    <property type="project" value="UniProtKB-UniRule"/>
</dbReference>
<keyword evidence="1 3" id="KW-0853">WD repeat</keyword>
<evidence type="ECO:0000313" key="6">
    <source>
        <dbReference type="EnsemblPlants" id="LPERR05G06040.1"/>
    </source>
</evidence>
<dbReference type="PROSITE" id="PS50294">
    <property type="entry name" value="WD_REPEATS_REGION"/>
    <property type="match status" value="2"/>
</dbReference>
<keyword evidence="4" id="KW-0833">Ubl conjugation pathway</keyword>